<evidence type="ECO:0000259" key="4">
    <source>
        <dbReference type="PROSITE" id="PS51462"/>
    </source>
</evidence>
<keyword evidence="3" id="KW-0460">Magnesium</keyword>
<comment type="cofactor">
    <cofactor evidence="1">
        <name>Mg(2+)</name>
        <dbReference type="ChEBI" id="CHEBI:18420"/>
    </cofactor>
</comment>
<keyword evidence="6" id="KW-1185">Reference proteome</keyword>
<dbReference type="CDD" id="cd04685">
    <property type="entry name" value="NUDIX_Hydrolase"/>
    <property type="match status" value="1"/>
</dbReference>
<dbReference type="InterPro" id="IPR015797">
    <property type="entry name" value="NUDIX_hydrolase-like_dom_sf"/>
</dbReference>
<evidence type="ECO:0000313" key="5">
    <source>
        <dbReference type="EMBL" id="MDT3767704.1"/>
    </source>
</evidence>
<comment type="caution">
    <text evidence="5">The sequence shown here is derived from an EMBL/GenBank/DDBJ whole genome shotgun (WGS) entry which is preliminary data.</text>
</comment>
<dbReference type="InterPro" id="IPR000086">
    <property type="entry name" value="NUDIX_hydrolase_dom"/>
</dbReference>
<dbReference type="EMBL" id="JASXSX010000001">
    <property type="protein sequence ID" value="MDT3767704.1"/>
    <property type="molecule type" value="Genomic_DNA"/>
</dbReference>
<feature type="domain" description="Nudix hydrolase" evidence="4">
    <location>
        <begin position="16"/>
        <end position="157"/>
    </location>
</feature>
<dbReference type="PANTHER" id="PTHR43046">
    <property type="entry name" value="GDP-MANNOSE MANNOSYL HYDROLASE"/>
    <property type="match status" value="1"/>
</dbReference>
<evidence type="ECO:0000256" key="2">
    <source>
        <dbReference type="ARBA" id="ARBA00022801"/>
    </source>
</evidence>
<dbReference type="RefSeq" id="WP_313273506.1">
    <property type="nucleotide sequence ID" value="NZ_JASXSX010000001.1"/>
</dbReference>
<dbReference type="PROSITE" id="PS51462">
    <property type="entry name" value="NUDIX"/>
    <property type="match status" value="1"/>
</dbReference>
<evidence type="ECO:0000256" key="1">
    <source>
        <dbReference type="ARBA" id="ARBA00001946"/>
    </source>
</evidence>
<dbReference type="Pfam" id="PF00293">
    <property type="entry name" value="NUDIX"/>
    <property type="match status" value="1"/>
</dbReference>
<dbReference type="InterPro" id="IPR020084">
    <property type="entry name" value="NUDIX_hydrolase_CS"/>
</dbReference>
<sequence>MLQAENEWPIAPDGLPTRDAARVIVISADHHVLLVKGHDFSEPNRQWWFTIGGGREKSEDAREGARRELWEETGYDASTSDFIGPVIYRDSIFRFADRDRRQREHFFLLYTSRFEPANAAWTADEQRVLDEMRWLPISQLAQLKTPIYPAQLPSLLNRWMADGWDGKCVTIAV</sequence>
<dbReference type="Proteomes" id="UP001247542">
    <property type="component" value="Unassembled WGS sequence"/>
</dbReference>
<gene>
    <name evidence="5" type="ORF">QS713_06455</name>
</gene>
<dbReference type="PANTHER" id="PTHR43046:SF12">
    <property type="entry name" value="GDP-MANNOSE MANNOSYL HYDROLASE"/>
    <property type="match status" value="1"/>
</dbReference>
<dbReference type="Gene3D" id="3.90.79.10">
    <property type="entry name" value="Nucleoside Triphosphate Pyrophosphohydrolase"/>
    <property type="match status" value="1"/>
</dbReference>
<name>A0ABU3IBF0_9ACTO</name>
<keyword evidence="2" id="KW-0378">Hydrolase</keyword>
<proteinExistence type="predicted"/>
<evidence type="ECO:0000256" key="3">
    <source>
        <dbReference type="ARBA" id="ARBA00022842"/>
    </source>
</evidence>
<dbReference type="PROSITE" id="PS00893">
    <property type="entry name" value="NUDIX_BOX"/>
    <property type="match status" value="1"/>
</dbReference>
<evidence type="ECO:0000313" key="6">
    <source>
        <dbReference type="Proteomes" id="UP001247542"/>
    </source>
</evidence>
<dbReference type="SUPFAM" id="SSF55811">
    <property type="entry name" value="Nudix"/>
    <property type="match status" value="1"/>
</dbReference>
<organism evidence="5 6">
    <name type="scientific">Gleimia hominis</name>
    <dbReference type="NCBI Taxonomy" id="595468"/>
    <lineage>
        <taxon>Bacteria</taxon>
        <taxon>Bacillati</taxon>
        <taxon>Actinomycetota</taxon>
        <taxon>Actinomycetes</taxon>
        <taxon>Actinomycetales</taxon>
        <taxon>Actinomycetaceae</taxon>
        <taxon>Gleimia</taxon>
    </lineage>
</organism>
<accession>A0ABU3IBF0</accession>
<protein>
    <submittedName>
        <fullName evidence="5">NUDIX domain-containing protein</fullName>
    </submittedName>
</protein>
<reference evidence="5 6" key="1">
    <citation type="submission" date="2023-06" db="EMBL/GenBank/DDBJ databases">
        <title>Draft genome sequence of Gleimia hominis type strain CCUG 57540T.</title>
        <authorList>
            <person name="Salva-Serra F."/>
            <person name="Cardew S."/>
            <person name="Jensie Markopoulos S."/>
            <person name="Ohlen M."/>
            <person name="Inganas E."/>
            <person name="Svensson-Stadler L."/>
            <person name="Moore E.R.B."/>
        </authorList>
    </citation>
    <scope>NUCLEOTIDE SEQUENCE [LARGE SCALE GENOMIC DNA]</scope>
    <source>
        <strain evidence="5 6">CCUG 57540</strain>
    </source>
</reference>